<proteinExistence type="inferred from homology"/>
<dbReference type="InterPro" id="IPR050261">
    <property type="entry name" value="FrsA_esterase"/>
</dbReference>
<accession>A0A316G1C1</accession>
<dbReference type="EMBL" id="QGGV01000011">
    <property type="protein sequence ID" value="PWK54649.1"/>
    <property type="molecule type" value="Genomic_DNA"/>
</dbReference>
<dbReference type="InterPro" id="IPR029058">
    <property type="entry name" value="AB_hydrolase_fold"/>
</dbReference>
<keyword evidence="3" id="KW-0378">Hydrolase</keyword>
<dbReference type="GO" id="GO:0016787">
    <property type="term" value="F:hydrolase activity"/>
    <property type="evidence" value="ECO:0007669"/>
    <property type="project" value="UniProtKB-KW"/>
</dbReference>
<protein>
    <submittedName>
        <fullName evidence="3">Dienelactone hydrolase</fullName>
    </submittedName>
</protein>
<name>A0A316G1C1_9RHOB</name>
<reference evidence="3 4" key="1">
    <citation type="submission" date="2018-05" db="EMBL/GenBank/DDBJ databases">
        <title>Genomic Encyclopedia of Type Strains, Phase IV (KMG-IV): sequencing the most valuable type-strain genomes for metagenomic binning, comparative biology and taxonomic classification.</title>
        <authorList>
            <person name="Goeker M."/>
        </authorList>
    </citation>
    <scope>NUCLEOTIDE SEQUENCE [LARGE SCALE GENOMIC DNA]</scope>
    <source>
        <strain evidence="3 4">DSM 103371</strain>
    </source>
</reference>
<keyword evidence="4" id="KW-1185">Reference proteome</keyword>
<sequence length="309" mass="32729">MSEGLRAELCRLTGYVPGRTTRARAAAPPRVEEGMVVEELVLEGPTPFPATLTRPEMGGRHPAVLYCHAHGGDYVLGRRELLDGSVYFEGPGYGAALAAMGFAALCIDMPGFGDRRREGSEAALSKALSWKGKSLFGLMLADLGLALGYLTGREDVRPDRIYSYGLSMGAAQALWLAALDDRIAGCAHACILADVARLIETGDHDRHGVCLTVPGLLDVADMGEVAGLIAPRPQIVCHGEADPLTPPHARDAALAALRAAYDRRRDATGRNTLHTMTDPAAGHVESAAMRVAVLDFLSRAASRGAFFAA</sequence>
<dbReference type="Pfam" id="PF00561">
    <property type="entry name" value="Abhydrolase_1"/>
    <property type="match status" value="1"/>
</dbReference>
<dbReference type="RefSeq" id="WP_109760752.1">
    <property type="nucleotide sequence ID" value="NZ_CP034588.1"/>
</dbReference>
<comment type="similarity">
    <text evidence="1">Belongs to the AB hydrolase superfamily. FUS2 hydrolase family.</text>
</comment>
<dbReference type="SUPFAM" id="SSF53474">
    <property type="entry name" value="alpha/beta-Hydrolases"/>
    <property type="match status" value="1"/>
</dbReference>
<dbReference type="Proteomes" id="UP000245390">
    <property type="component" value="Unassembled WGS sequence"/>
</dbReference>
<dbReference type="InterPro" id="IPR000073">
    <property type="entry name" value="AB_hydrolase_1"/>
</dbReference>
<dbReference type="AlphaFoldDB" id="A0A316G1C1"/>
<comment type="caution">
    <text evidence="3">The sequence shown here is derived from an EMBL/GenBank/DDBJ whole genome shotgun (WGS) entry which is preliminary data.</text>
</comment>
<dbReference type="KEGG" id="salo:EF888_14400"/>
<evidence type="ECO:0000259" key="2">
    <source>
        <dbReference type="Pfam" id="PF00561"/>
    </source>
</evidence>
<dbReference type="PANTHER" id="PTHR22946:SF8">
    <property type="entry name" value="ACETYL XYLAN ESTERASE DOMAIN-CONTAINING PROTEIN"/>
    <property type="match status" value="1"/>
</dbReference>
<evidence type="ECO:0000313" key="3">
    <source>
        <dbReference type="EMBL" id="PWK54649.1"/>
    </source>
</evidence>
<gene>
    <name evidence="3" type="ORF">C8D95_11184</name>
</gene>
<dbReference type="PANTHER" id="PTHR22946">
    <property type="entry name" value="DIENELACTONE HYDROLASE DOMAIN-CONTAINING PROTEIN-RELATED"/>
    <property type="match status" value="1"/>
</dbReference>
<dbReference type="Gene3D" id="3.40.50.1820">
    <property type="entry name" value="alpha/beta hydrolase"/>
    <property type="match status" value="1"/>
</dbReference>
<feature type="domain" description="AB hydrolase-1" evidence="2">
    <location>
        <begin position="62"/>
        <end position="196"/>
    </location>
</feature>
<dbReference type="OrthoDB" id="3647650at2"/>
<organism evidence="3 4">
    <name type="scientific">Silicimonas algicola</name>
    <dbReference type="NCBI Taxonomy" id="1826607"/>
    <lineage>
        <taxon>Bacteria</taxon>
        <taxon>Pseudomonadati</taxon>
        <taxon>Pseudomonadota</taxon>
        <taxon>Alphaproteobacteria</taxon>
        <taxon>Rhodobacterales</taxon>
        <taxon>Paracoccaceae</taxon>
    </lineage>
</organism>
<evidence type="ECO:0000313" key="4">
    <source>
        <dbReference type="Proteomes" id="UP000245390"/>
    </source>
</evidence>
<evidence type="ECO:0000256" key="1">
    <source>
        <dbReference type="ARBA" id="ARBA00038115"/>
    </source>
</evidence>